<gene>
    <name evidence="2" type="ORF">M427DRAFT_69940</name>
</gene>
<evidence type="ECO:0000313" key="3">
    <source>
        <dbReference type="Proteomes" id="UP000070544"/>
    </source>
</evidence>
<dbReference type="Proteomes" id="UP000070544">
    <property type="component" value="Unassembled WGS sequence"/>
</dbReference>
<keyword evidence="3" id="KW-1185">Reference proteome</keyword>
<evidence type="ECO:0000313" key="2">
    <source>
        <dbReference type="EMBL" id="KXS15579.1"/>
    </source>
</evidence>
<protein>
    <submittedName>
        <fullName evidence="2">Uncharacterized protein</fullName>
    </submittedName>
</protein>
<evidence type="ECO:0000256" key="1">
    <source>
        <dbReference type="SAM" id="MobiDB-lite"/>
    </source>
</evidence>
<accession>A0A139AFV1</accession>
<sequence length="141" mass="15675">MILPPSSSLNPPTRLVDDADWNGDGADTTAKDSSRVKRSPVVESRTGAPWTKKSTRTRNRASAQRICQPRKSLRSMSRSSPKPKPRNSTEPSRLFPPWTAWVESRCPVFRCSLVMSPATLDVSYPLSPYTNCSIVTIDNLL</sequence>
<feature type="region of interest" description="Disordered" evidence="1">
    <location>
        <begin position="1"/>
        <end position="94"/>
    </location>
</feature>
<dbReference type="EMBL" id="KQ965761">
    <property type="protein sequence ID" value="KXS15579.1"/>
    <property type="molecule type" value="Genomic_DNA"/>
</dbReference>
<organism evidence="2 3">
    <name type="scientific">Gonapodya prolifera (strain JEL478)</name>
    <name type="common">Monoblepharis prolifera</name>
    <dbReference type="NCBI Taxonomy" id="1344416"/>
    <lineage>
        <taxon>Eukaryota</taxon>
        <taxon>Fungi</taxon>
        <taxon>Fungi incertae sedis</taxon>
        <taxon>Chytridiomycota</taxon>
        <taxon>Chytridiomycota incertae sedis</taxon>
        <taxon>Monoblepharidomycetes</taxon>
        <taxon>Monoblepharidales</taxon>
        <taxon>Gonapodyaceae</taxon>
        <taxon>Gonapodya</taxon>
    </lineage>
</organism>
<dbReference type="AlphaFoldDB" id="A0A139AFV1"/>
<reference evidence="2 3" key="1">
    <citation type="journal article" date="2015" name="Genome Biol. Evol.">
        <title>Phylogenomic analyses indicate that early fungi evolved digesting cell walls of algal ancestors of land plants.</title>
        <authorList>
            <person name="Chang Y."/>
            <person name="Wang S."/>
            <person name="Sekimoto S."/>
            <person name="Aerts A.L."/>
            <person name="Choi C."/>
            <person name="Clum A."/>
            <person name="LaButti K.M."/>
            <person name="Lindquist E.A."/>
            <person name="Yee Ngan C."/>
            <person name="Ohm R.A."/>
            <person name="Salamov A.A."/>
            <person name="Grigoriev I.V."/>
            <person name="Spatafora J.W."/>
            <person name="Berbee M.L."/>
        </authorList>
    </citation>
    <scope>NUCLEOTIDE SEQUENCE [LARGE SCALE GENOMIC DNA]</scope>
    <source>
        <strain evidence="2 3">JEL478</strain>
    </source>
</reference>
<proteinExistence type="predicted"/>
<feature type="compositionally biased region" description="Polar residues" evidence="1">
    <location>
        <begin position="1"/>
        <end position="11"/>
    </location>
</feature>
<name>A0A139AFV1_GONPJ</name>